<proteinExistence type="inferred from homology"/>
<keyword evidence="8" id="KW-0547">Nucleotide-binding</keyword>
<reference evidence="14" key="1">
    <citation type="submission" date="2022-11" db="EMBL/GenBank/DDBJ databases">
        <authorList>
            <person name="Morgan W.R."/>
            <person name="Tartar A."/>
        </authorList>
    </citation>
    <scope>NUCLEOTIDE SEQUENCE</scope>
    <source>
        <strain evidence="14">ARSEF 373</strain>
    </source>
</reference>
<evidence type="ECO:0000313" key="15">
    <source>
        <dbReference type="Proteomes" id="UP001146120"/>
    </source>
</evidence>
<feature type="domain" description="Fringe-like glycosyltransferase" evidence="13">
    <location>
        <begin position="88"/>
        <end position="287"/>
    </location>
</feature>
<dbReference type="InterPro" id="IPR003378">
    <property type="entry name" value="Fringe-like_glycosylTrfase"/>
</dbReference>
<keyword evidence="12" id="KW-0732">Signal</keyword>
<comment type="pathway">
    <text evidence="2">Protein modification; protein glycosylation.</text>
</comment>
<dbReference type="Gene3D" id="3.90.550.50">
    <property type="match status" value="1"/>
</dbReference>
<keyword evidence="9" id="KW-0735">Signal-anchor</keyword>
<dbReference type="AlphaFoldDB" id="A0AAV2Z1N0"/>
<evidence type="ECO:0000256" key="6">
    <source>
        <dbReference type="ARBA" id="ARBA00022679"/>
    </source>
</evidence>
<keyword evidence="11" id="KW-0472">Membrane</keyword>
<evidence type="ECO:0000259" key="13">
    <source>
        <dbReference type="Pfam" id="PF02434"/>
    </source>
</evidence>
<evidence type="ECO:0000256" key="12">
    <source>
        <dbReference type="SAM" id="SignalP"/>
    </source>
</evidence>
<evidence type="ECO:0000256" key="4">
    <source>
        <dbReference type="ARBA" id="ARBA00012557"/>
    </source>
</evidence>
<dbReference type="GO" id="GO:0016020">
    <property type="term" value="C:membrane"/>
    <property type="evidence" value="ECO:0007669"/>
    <property type="project" value="UniProtKB-SubCell"/>
</dbReference>
<keyword evidence="5" id="KW-0328">Glycosyltransferase</keyword>
<dbReference type="GO" id="GO:0000166">
    <property type="term" value="F:nucleotide binding"/>
    <property type="evidence" value="ECO:0007669"/>
    <property type="project" value="UniProtKB-KW"/>
</dbReference>
<reference evidence="14" key="2">
    <citation type="journal article" date="2023" name="Microbiol Resour">
        <title>Decontamination and Annotation of the Draft Genome Sequence of the Oomycete Lagenidium giganteum ARSEF 373.</title>
        <authorList>
            <person name="Morgan W.R."/>
            <person name="Tartar A."/>
        </authorList>
    </citation>
    <scope>NUCLEOTIDE SEQUENCE</scope>
    <source>
        <strain evidence="14">ARSEF 373</strain>
    </source>
</reference>
<dbReference type="GO" id="GO:0016263">
    <property type="term" value="F:glycoprotein-N-acetylgalactosamine 3-beta-galactosyltransferase activity"/>
    <property type="evidence" value="ECO:0007669"/>
    <property type="project" value="UniProtKB-EC"/>
</dbReference>
<sequence length="403" mass="47105">MRHPLRVAVVALVALLQLSSDIGVAIAEPNAIADANAALASKEPGPAFDKAELCAADVDMSQNALKLIQVTPAPRPKASEDASRYPRIFCFVNTISVHRAKAQAVADTWGQRCNKLVFFSNETSTIVVGEGTPNRRTFDVVAMDVPADHNHLWQKHKVTLEYVYEHYRHDYDWFYKADDDAYVIVENLREYLQRPEVLMNYQVQPMQMGHRFNLTQELVSYYIVDDALEDAWRAKWNRWVFNSGGPGYVMNRLYMDQIVKILPDWRCLSDDYSEMLPDDASISFCMMWYDVYPWDSRDYKGRERWHADKPRGVYFTNPDQPEYWYVQYHNMIGGVRWKEESCAPDSIAFHYISPPLMYHLERQLYWCRQHDLPDIAAFNNKYDLTISDRVHVWEDVPPPKDYY</sequence>
<feature type="signal peptide" evidence="12">
    <location>
        <begin position="1"/>
        <end position="27"/>
    </location>
</feature>
<evidence type="ECO:0000256" key="11">
    <source>
        <dbReference type="ARBA" id="ARBA00023136"/>
    </source>
</evidence>
<evidence type="ECO:0000256" key="1">
    <source>
        <dbReference type="ARBA" id="ARBA00004606"/>
    </source>
</evidence>
<dbReference type="InterPro" id="IPR026050">
    <property type="entry name" value="C1GALT1/C1GALT1_chp1"/>
</dbReference>
<evidence type="ECO:0000256" key="8">
    <source>
        <dbReference type="ARBA" id="ARBA00022741"/>
    </source>
</evidence>
<evidence type="ECO:0000313" key="14">
    <source>
        <dbReference type="EMBL" id="DAZ99381.1"/>
    </source>
</evidence>
<dbReference type="EMBL" id="DAKRPA010000084">
    <property type="protein sequence ID" value="DAZ99381.1"/>
    <property type="molecule type" value="Genomic_DNA"/>
</dbReference>
<keyword evidence="7" id="KW-0812">Transmembrane</keyword>
<organism evidence="14 15">
    <name type="scientific">Lagenidium giganteum</name>
    <dbReference type="NCBI Taxonomy" id="4803"/>
    <lineage>
        <taxon>Eukaryota</taxon>
        <taxon>Sar</taxon>
        <taxon>Stramenopiles</taxon>
        <taxon>Oomycota</taxon>
        <taxon>Peronosporomycetes</taxon>
        <taxon>Pythiales</taxon>
        <taxon>Pythiaceae</taxon>
    </lineage>
</organism>
<evidence type="ECO:0000256" key="9">
    <source>
        <dbReference type="ARBA" id="ARBA00022968"/>
    </source>
</evidence>
<dbReference type="Proteomes" id="UP001146120">
    <property type="component" value="Unassembled WGS sequence"/>
</dbReference>
<dbReference type="PANTHER" id="PTHR23033:SF14">
    <property type="entry name" value="GLYCOPROTEIN-N-ACETYLGALACTOSAMINE 3-BETA-GALACTOSYLTRANSFERASE 1-RELATED"/>
    <property type="match status" value="1"/>
</dbReference>
<evidence type="ECO:0000256" key="2">
    <source>
        <dbReference type="ARBA" id="ARBA00004922"/>
    </source>
</evidence>
<feature type="chain" id="PRO_5043797240" description="N-acetylgalactosaminide beta-1,3-galactosyltransferase" evidence="12">
    <location>
        <begin position="28"/>
        <end position="403"/>
    </location>
</feature>
<keyword evidence="6" id="KW-0808">Transferase</keyword>
<evidence type="ECO:0000256" key="5">
    <source>
        <dbReference type="ARBA" id="ARBA00022676"/>
    </source>
</evidence>
<evidence type="ECO:0000256" key="10">
    <source>
        <dbReference type="ARBA" id="ARBA00022989"/>
    </source>
</evidence>
<evidence type="ECO:0000256" key="3">
    <source>
        <dbReference type="ARBA" id="ARBA00006462"/>
    </source>
</evidence>
<keyword evidence="15" id="KW-1185">Reference proteome</keyword>
<comment type="subcellular location">
    <subcellularLocation>
        <location evidence="1">Membrane</location>
        <topology evidence="1">Single-pass type II membrane protein</topology>
    </subcellularLocation>
</comment>
<dbReference type="EC" id="2.4.1.122" evidence="4"/>
<keyword evidence="10" id="KW-1133">Transmembrane helix</keyword>
<dbReference type="Pfam" id="PF02434">
    <property type="entry name" value="Fringe"/>
    <property type="match status" value="1"/>
</dbReference>
<comment type="similarity">
    <text evidence="3">Belongs to the glycosyltransferase 31 family. Beta3-Gal-T subfamily.</text>
</comment>
<comment type="caution">
    <text evidence="14">The sequence shown here is derived from an EMBL/GenBank/DDBJ whole genome shotgun (WGS) entry which is preliminary data.</text>
</comment>
<dbReference type="FunFam" id="3.90.550.50:FF:000088">
    <property type="entry name" value="Uncharacterized protein"/>
    <property type="match status" value="1"/>
</dbReference>
<dbReference type="PANTHER" id="PTHR23033">
    <property type="entry name" value="BETA1,3-GALACTOSYLTRANSFERASE"/>
    <property type="match status" value="1"/>
</dbReference>
<evidence type="ECO:0000256" key="7">
    <source>
        <dbReference type="ARBA" id="ARBA00022692"/>
    </source>
</evidence>
<name>A0AAV2Z1N0_9STRA</name>
<protein>
    <recommendedName>
        <fullName evidence="4">N-acetylgalactosaminide beta-1,3-galactosyltransferase</fullName>
        <ecNumber evidence="4">2.4.1.122</ecNumber>
    </recommendedName>
</protein>
<gene>
    <name evidence="14" type="ORF">N0F65_005283</name>
</gene>
<accession>A0AAV2Z1N0</accession>